<proteinExistence type="predicted"/>
<dbReference type="Proteomes" id="UP000278475">
    <property type="component" value="Unassembled WGS sequence"/>
</dbReference>
<reference evidence="1 2" key="1">
    <citation type="submission" date="2018-06" db="EMBL/GenBank/DDBJ databases">
        <title>Extensive metabolic versatility and redundancy in microbially diverse, dynamic hydrothermal sediments.</title>
        <authorList>
            <person name="Dombrowski N."/>
            <person name="Teske A."/>
            <person name="Baker B.J."/>
        </authorList>
    </citation>
    <scope>NUCLEOTIDE SEQUENCE [LARGE SCALE GENOMIC DNA]</scope>
    <source>
        <strain evidence="1">B66_G16</strain>
    </source>
</reference>
<accession>A0A497EKD5</accession>
<comment type="caution">
    <text evidence="1">The sequence shown here is derived from an EMBL/GenBank/DDBJ whole genome shotgun (WGS) entry which is preliminary data.</text>
</comment>
<gene>
    <name evidence="1" type="ORF">DRJ31_11075</name>
</gene>
<dbReference type="AlphaFoldDB" id="A0A497EKD5"/>
<organism evidence="1 2">
    <name type="scientific">Thermoproteota archaeon</name>
    <dbReference type="NCBI Taxonomy" id="2056631"/>
    <lineage>
        <taxon>Archaea</taxon>
        <taxon>Thermoproteota</taxon>
    </lineage>
</organism>
<dbReference type="EMBL" id="QMQV01000244">
    <property type="protein sequence ID" value="RLE45593.1"/>
    <property type="molecule type" value="Genomic_DNA"/>
</dbReference>
<evidence type="ECO:0000313" key="1">
    <source>
        <dbReference type="EMBL" id="RLE45593.1"/>
    </source>
</evidence>
<sequence length="159" mass="17686">MLNPPIDVTGLHLEKLAVNMSVVMGEDTINIFLTLTILSSSPKHLALNVSNMLGDEPKLHCPPPYNVIYPSMSIRSSLNSIGSREKTITIVLPAFKLECTRWVDEILVERDLWETKRMLVNSTKVTVYVNNTVLIESYVQRGSIVVVEVVTYSITLVGG</sequence>
<evidence type="ECO:0000313" key="2">
    <source>
        <dbReference type="Proteomes" id="UP000278475"/>
    </source>
</evidence>
<name>A0A497EKD5_9CREN</name>
<protein>
    <submittedName>
        <fullName evidence="1">Uncharacterized protein</fullName>
    </submittedName>
</protein>